<reference evidence="1 2" key="1">
    <citation type="submission" date="2020-09" db="EMBL/GenBank/DDBJ databases">
        <title>Roseomonas.</title>
        <authorList>
            <person name="Zhu W."/>
        </authorList>
    </citation>
    <scope>NUCLEOTIDE SEQUENCE [LARGE SCALE GENOMIC DNA]</scope>
    <source>
        <strain evidence="1 2">1311</strain>
    </source>
</reference>
<name>A0ABS3KI82_9PROT</name>
<sequence>MAGEDDLRERLRKIEALIAGAGTAGEREAAGAALERVKARLAEQARCDPAVEQQFSMPDSWSRQLFVALCRRYGLRPCRYPRQKRTTVMLRAPKGFLDTVLWPEFLELELERALRAHLQGVAMRIIHDAVHADTSDAEEVNPALPGF</sequence>
<protein>
    <recommendedName>
        <fullName evidence="3">DUF2786 domain-containing protein</fullName>
    </recommendedName>
</protein>
<organism evidence="1 2">
    <name type="scientific">Roseomonas marmotae</name>
    <dbReference type="NCBI Taxonomy" id="2768161"/>
    <lineage>
        <taxon>Bacteria</taxon>
        <taxon>Pseudomonadati</taxon>
        <taxon>Pseudomonadota</taxon>
        <taxon>Alphaproteobacteria</taxon>
        <taxon>Acetobacterales</taxon>
        <taxon>Roseomonadaceae</taxon>
        <taxon>Roseomonas</taxon>
    </lineage>
</organism>
<evidence type="ECO:0000313" key="2">
    <source>
        <dbReference type="Proteomes" id="UP001518990"/>
    </source>
</evidence>
<evidence type="ECO:0008006" key="3">
    <source>
        <dbReference type="Google" id="ProtNLM"/>
    </source>
</evidence>
<dbReference type="RefSeq" id="WP_207451105.1">
    <property type="nucleotide sequence ID" value="NZ_CP061092.1"/>
</dbReference>
<evidence type="ECO:0000313" key="1">
    <source>
        <dbReference type="EMBL" id="MBO1077167.1"/>
    </source>
</evidence>
<proteinExistence type="predicted"/>
<keyword evidence="2" id="KW-1185">Reference proteome</keyword>
<accession>A0ABS3KI82</accession>
<dbReference type="EMBL" id="JACTNF010000046">
    <property type="protein sequence ID" value="MBO1077167.1"/>
    <property type="molecule type" value="Genomic_DNA"/>
</dbReference>
<gene>
    <name evidence="1" type="ORF">IAI60_21400</name>
</gene>
<dbReference type="Proteomes" id="UP001518990">
    <property type="component" value="Unassembled WGS sequence"/>
</dbReference>
<comment type="caution">
    <text evidence="1">The sequence shown here is derived from an EMBL/GenBank/DDBJ whole genome shotgun (WGS) entry which is preliminary data.</text>
</comment>